<accession>A0A4U3L1W2</accession>
<name>A0A4U3L1W2_9BACT</name>
<dbReference type="RefSeq" id="WP_170971040.1">
    <property type="nucleotide sequence ID" value="NZ_SZQL01000006.1"/>
</dbReference>
<dbReference type="AlphaFoldDB" id="A0A4U3L1W2"/>
<dbReference type="Proteomes" id="UP000305848">
    <property type="component" value="Unassembled WGS sequence"/>
</dbReference>
<dbReference type="EMBL" id="SZQL01000006">
    <property type="protein sequence ID" value="TKK68870.1"/>
    <property type="molecule type" value="Genomic_DNA"/>
</dbReference>
<sequence length="69" mass="7854">MKSKRKSINEAGYNFIEVAHGIFEFYTQYGAAYKVEFIDSGMYFNSSHPASGFIYSIDVVLLYPGRTIL</sequence>
<organism evidence="1 2">
    <name type="scientific">Ilyomonas limi</name>
    <dbReference type="NCBI Taxonomy" id="2575867"/>
    <lineage>
        <taxon>Bacteria</taxon>
        <taxon>Pseudomonadati</taxon>
        <taxon>Bacteroidota</taxon>
        <taxon>Chitinophagia</taxon>
        <taxon>Chitinophagales</taxon>
        <taxon>Chitinophagaceae</taxon>
        <taxon>Ilyomonas</taxon>
    </lineage>
</organism>
<gene>
    <name evidence="1" type="ORF">FC093_09235</name>
</gene>
<evidence type="ECO:0000313" key="1">
    <source>
        <dbReference type="EMBL" id="TKK68870.1"/>
    </source>
</evidence>
<proteinExistence type="predicted"/>
<evidence type="ECO:0000313" key="2">
    <source>
        <dbReference type="Proteomes" id="UP000305848"/>
    </source>
</evidence>
<protein>
    <submittedName>
        <fullName evidence="1">Uncharacterized protein</fullName>
    </submittedName>
</protein>
<reference evidence="1 2" key="1">
    <citation type="submission" date="2019-05" db="EMBL/GenBank/DDBJ databases">
        <title>Panacibacter sp. strain 17mud1-8 Genome sequencing and assembly.</title>
        <authorList>
            <person name="Chhetri G."/>
        </authorList>
    </citation>
    <scope>NUCLEOTIDE SEQUENCE [LARGE SCALE GENOMIC DNA]</scope>
    <source>
        <strain evidence="1 2">17mud1-8</strain>
    </source>
</reference>
<keyword evidence="2" id="KW-1185">Reference proteome</keyword>
<comment type="caution">
    <text evidence="1">The sequence shown here is derived from an EMBL/GenBank/DDBJ whole genome shotgun (WGS) entry which is preliminary data.</text>
</comment>